<dbReference type="SMART" id="SM00458">
    <property type="entry name" value="RICIN"/>
    <property type="match status" value="2"/>
</dbReference>
<dbReference type="GO" id="GO:0004252">
    <property type="term" value="F:serine-type endopeptidase activity"/>
    <property type="evidence" value="ECO:0007669"/>
    <property type="project" value="InterPro"/>
</dbReference>
<evidence type="ECO:0000256" key="5">
    <source>
        <dbReference type="ARBA" id="ARBA00022825"/>
    </source>
</evidence>
<dbReference type="Gene3D" id="2.40.10.10">
    <property type="entry name" value="Trypsin-like serine proteases"/>
    <property type="match status" value="1"/>
</dbReference>
<comment type="subcellular location">
    <subcellularLocation>
        <location evidence="1">Secreted</location>
    </subcellularLocation>
</comment>
<dbReference type="AlphaFoldDB" id="A0A6S7GJ61"/>
<keyword evidence="6" id="KW-1015">Disulfide bond</keyword>
<organism evidence="7 8">
    <name type="scientific">Paramuricea clavata</name>
    <name type="common">Red gorgonian</name>
    <name type="synonym">Violescent sea-whip</name>
    <dbReference type="NCBI Taxonomy" id="317549"/>
    <lineage>
        <taxon>Eukaryota</taxon>
        <taxon>Metazoa</taxon>
        <taxon>Cnidaria</taxon>
        <taxon>Anthozoa</taxon>
        <taxon>Octocorallia</taxon>
        <taxon>Malacalcyonacea</taxon>
        <taxon>Plexauridae</taxon>
        <taxon>Paramuricea</taxon>
    </lineage>
</organism>
<evidence type="ECO:0000256" key="6">
    <source>
        <dbReference type="ARBA" id="ARBA00023157"/>
    </source>
</evidence>
<keyword evidence="5" id="KW-0720">Serine protease</keyword>
<keyword evidence="4" id="KW-0378">Hydrolase</keyword>
<dbReference type="PANTHER" id="PTHR24264">
    <property type="entry name" value="TRYPSIN-RELATED"/>
    <property type="match status" value="1"/>
</dbReference>
<dbReference type="Pfam" id="PF00652">
    <property type="entry name" value="Ricin_B_lectin"/>
    <property type="match status" value="1"/>
</dbReference>
<dbReference type="InterPro" id="IPR009003">
    <property type="entry name" value="Peptidase_S1_PA"/>
</dbReference>
<proteinExistence type="predicted"/>
<keyword evidence="3 7" id="KW-0645">Protease</keyword>
<dbReference type="InterPro" id="IPR001314">
    <property type="entry name" value="Peptidase_S1A"/>
</dbReference>
<dbReference type="OrthoDB" id="6380398at2759"/>
<dbReference type="PROSITE" id="PS50240">
    <property type="entry name" value="TRYPSIN_DOM"/>
    <property type="match status" value="1"/>
</dbReference>
<dbReference type="InterPro" id="IPR001254">
    <property type="entry name" value="Trypsin_dom"/>
</dbReference>
<evidence type="ECO:0000313" key="7">
    <source>
        <dbReference type="EMBL" id="CAB3987347.1"/>
    </source>
</evidence>
<evidence type="ECO:0000256" key="1">
    <source>
        <dbReference type="ARBA" id="ARBA00004613"/>
    </source>
</evidence>
<dbReference type="InterPro" id="IPR033116">
    <property type="entry name" value="TRYPSIN_SER"/>
</dbReference>
<dbReference type="Gene3D" id="2.80.10.50">
    <property type="match status" value="2"/>
</dbReference>
<dbReference type="SUPFAM" id="SSF50494">
    <property type="entry name" value="Trypsin-like serine proteases"/>
    <property type="match status" value="1"/>
</dbReference>
<sequence length="865" mass="96302">MAMNRVVRFLLLLSCLCASICARRYHTRRKINRANGSCRNANWWTSFDKTGWSKCPATSPYINGLYRSRASRPNRDYIYLLQQAKCCGNGSQSNAECVQVNWVASFDRNRNWNLCPSGYFLSGLYRSRGHNLRNIEYAWCCKPPGTPNSYKSCYNENVWSRFDWNRQGMVSCTRSGYYITGLYRSSCNYMYCIEEFKCCQLPAAKAPQTTRSPAQVTGTSTTSSNLFQIQSSGYNKCLKASYVRRRGVYRKVFNGRTHTYRYVVTTSVALSLSDCVYLSKQQSWRWTSDGRLQSDLNQQCLAVTSVWNGYLGKRYGASLQPCNSTTSDQGWVCDGGYLKLKNKNLYLIPFLYSGRRRPSGGITVRSSVTNSCLWARYRTSKSLCRNAPQTTPTPTTRVTTVTAQNQWFQIKNTAYNKCLALRDKSQLSYGFRGLAPTFTLDTCDQNSARQLWQWTSDGQLKLNHNGNCLTYDWFKSIHFQPCTASNRNQQWLCVGSKLKLSIKYNKSYKCFSGTQQRRHADAMTTQIISTQTSTTIVTTANTPATTTIPSTIQPPVPPTDDIGTPPLPPTGALIPPPIPANTPPVPPFPANTHAVVTTTKPPPPQGNKKIRCGTKGRIGGVVNGTGAAAGSWPWQVGIKKCAHCNITCGGTLINDEWVVTAAHCVSQSFPNELYIVIGEVDQSTKSGHEQRFRCTKIIVHEDYGVDAPYDKDIAIIRLDKYAVYNDNVRPLCMPGSGTVLTEIDLCTVTGFGRVTQNGVKSARLLEANVKIVNFNTCVKTYASLLNPRIVTSNMFCAGYKKGGTDACQGDSGGPLACFDRSNSRFILGGLVSWGVGCAQPDRYGVYTKTALFTPWVQRKLAAFGY</sequence>
<name>A0A6S7GJ61_PARCT</name>
<dbReference type="GO" id="GO:0006508">
    <property type="term" value="P:proteolysis"/>
    <property type="evidence" value="ECO:0007669"/>
    <property type="project" value="UniProtKB-KW"/>
</dbReference>
<dbReference type="Pfam" id="PF00089">
    <property type="entry name" value="Trypsin"/>
    <property type="match status" value="1"/>
</dbReference>
<dbReference type="CDD" id="cd00190">
    <property type="entry name" value="Tryp_SPc"/>
    <property type="match status" value="1"/>
</dbReference>
<dbReference type="InterPro" id="IPR050127">
    <property type="entry name" value="Serine_Proteases_S1"/>
</dbReference>
<dbReference type="InterPro" id="IPR000772">
    <property type="entry name" value="Ricin_B_lectin"/>
</dbReference>
<dbReference type="PROSITE" id="PS50231">
    <property type="entry name" value="RICIN_B_LECTIN"/>
    <property type="match status" value="2"/>
</dbReference>
<dbReference type="InterPro" id="IPR043504">
    <property type="entry name" value="Peptidase_S1_PA_chymotrypsin"/>
</dbReference>
<keyword evidence="8" id="KW-1185">Reference proteome</keyword>
<dbReference type="FunFam" id="2.40.10.10:FF:000003">
    <property type="entry name" value="Transmembrane serine protease 3"/>
    <property type="match status" value="1"/>
</dbReference>
<evidence type="ECO:0000313" key="8">
    <source>
        <dbReference type="Proteomes" id="UP001152795"/>
    </source>
</evidence>
<dbReference type="InterPro" id="IPR035992">
    <property type="entry name" value="Ricin_B-like_lectins"/>
</dbReference>
<reference evidence="7" key="1">
    <citation type="submission" date="2020-04" db="EMBL/GenBank/DDBJ databases">
        <authorList>
            <person name="Alioto T."/>
            <person name="Alioto T."/>
            <person name="Gomez Garrido J."/>
        </authorList>
    </citation>
    <scope>NUCLEOTIDE SEQUENCE</scope>
    <source>
        <strain evidence="7">A484AB</strain>
    </source>
</reference>
<dbReference type="InterPro" id="IPR018114">
    <property type="entry name" value="TRYPSIN_HIS"/>
</dbReference>
<accession>A0A6S7GJ61</accession>
<evidence type="ECO:0000256" key="2">
    <source>
        <dbReference type="ARBA" id="ARBA00022525"/>
    </source>
</evidence>
<evidence type="ECO:0000256" key="4">
    <source>
        <dbReference type="ARBA" id="ARBA00022801"/>
    </source>
</evidence>
<dbReference type="PROSITE" id="PS00135">
    <property type="entry name" value="TRYPSIN_SER"/>
    <property type="match status" value="1"/>
</dbReference>
<dbReference type="SUPFAM" id="SSF50370">
    <property type="entry name" value="Ricin B-like lectins"/>
    <property type="match status" value="2"/>
</dbReference>
<keyword evidence="7" id="KW-0472">Membrane</keyword>
<evidence type="ECO:0000256" key="3">
    <source>
        <dbReference type="ARBA" id="ARBA00022670"/>
    </source>
</evidence>
<dbReference type="PANTHER" id="PTHR24264:SF65">
    <property type="entry name" value="SRCR DOMAIN-CONTAINING PROTEIN"/>
    <property type="match status" value="1"/>
</dbReference>
<dbReference type="CDD" id="cd23385">
    <property type="entry name" value="beta-trefoil_Ricin_MRC-like"/>
    <property type="match status" value="2"/>
</dbReference>
<keyword evidence="2" id="KW-0964">Secreted</keyword>
<dbReference type="PRINTS" id="PR00722">
    <property type="entry name" value="CHYMOTRYPSIN"/>
</dbReference>
<protein>
    <submittedName>
        <fullName evidence="7">Transmembrane protease serine 6-like</fullName>
    </submittedName>
</protein>
<dbReference type="PROSITE" id="PS00134">
    <property type="entry name" value="TRYPSIN_HIS"/>
    <property type="match status" value="1"/>
</dbReference>
<dbReference type="Proteomes" id="UP001152795">
    <property type="component" value="Unassembled WGS sequence"/>
</dbReference>
<gene>
    <name evidence="7" type="ORF">PACLA_8A064654</name>
</gene>
<dbReference type="SMART" id="SM00020">
    <property type="entry name" value="Tryp_SPc"/>
    <property type="match status" value="1"/>
</dbReference>
<dbReference type="GO" id="GO:0005615">
    <property type="term" value="C:extracellular space"/>
    <property type="evidence" value="ECO:0007669"/>
    <property type="project" value="TreeGrafter"/>
</dbReference>
<comment type="caution">
    <text evidence="7">The sequence shown here is derived from an EMBL/GenBank/DDBJ whole genome shotgun (WGS) entry which is preliminary data.</text>
</comment>
<dbReference type="EMBL" id="CACRXK020001159">
    <property type="protein sequence ID" value="CAB3987347.1"/>
    <property type="molecule type" value="Genomic_DNA"/>
</dbReference>
<keyword evidence="7" id="KW-0812">Transmembrane</keyword>